<dbReference type="PANTHER" id="PTHR34001:SF3">
    <property type="entry name" value="BLL7405 PROTEIN"/>
    <property type="match status" value="1"/>
</dbReference>
<evidence type="ECO:0000256" key="4">
    <source>
        <dbReference type="ARBA" id="ARBA00023237"/>
    </source>
</evidence>
<dbReference type="Pfam" id="PF13505">
    <property type="entry name" value="OMP_b-brl"/>
    <property type="match status" value="1"/>
</dbReference>
<reference evidence="8 9" key="1">
    <citation type="submission" date="2016-05" db="EMBL/GenBank/DDBJ databases">
        <authorList>
            <person name="Lavstsen T."/>
            <person name="Jespersen J.S."/>
        </authorList>
    </citation>
    <scope>NUCLEOTIDE SEQUENCE [LARGE SCALE GENOMIC DNA]</scope>
    <source>
        <strain evidence="8 9">KCJ1736</strain>
    </source>
</reference>
<dbReference type="AlphaFoldDB" id="A0A176X244"/>
<dbReference type="Proteomes" id="UP000077098">
    <property type="component" value="Unassembled WGS sequence"/>
</dbReference>
<keyword evidence="4" id="KW-0998">Cell outer membrane</keyword>
<accession>A0A176X244</accession>
<evidence type="ECO:0000259" key="7">
    <source>
        <dbReference type="Pfam" id="PF13505"/>
    </source>
</evidence>
<feature type="chain" id="PRO_5008052988" description="Outer membrane protein beta-barrel domain-containing protein" evidence="6">
    <location>
        <begin position="22"/>
        <end position="216"/>
    </location>
</feature>
<comment type="similarity">
    <text evidence="5">Belongs to the Omp25/RopB family.</text>
</comment>
<dbReference type="EMBL" id="LXPS01000036">
    <property type="protein sequence ID" value="OAE40746.1"/>
    <property type="molecule type" value="Genomic_DNA"/>
</dbReference>
<dbReference type="InterPro" id="IPR051692">
    <property type="entry name" value="OMP-like"/>
</dbReference>
<comment type="subcellular location">
    <subcellularLocation>
        <location evidence="1">Cell outer membrane</location>
    </subcellularLocation>
</comment>
<dbReference type="SUPFAM" id="SSF56925">
    <property type="entry name" value="OMPA-like"/>
    <property type="match status" value="1"/>
</dbReference>
<dbReference type="GO" id="GO:0009279">
    <property type="term" value="C:cell outer membrane"/>
    <property type="evidence" value="ECO:0007669"/>
    <property type="project" value="UniProtKB-SubCell"/>
</dbReference>
<evidence type="ECO:0000256" key="6">
    <source>
        <dbReference type="SAM" id="SignalP"/>
    </source>
</evidence>
<evidence type="ECO:0000256" key="5">
    <source>
        <dbReference type="ARBA" id="ARBA00038306"/>
    </source>
</evidence>
<evidence type="ECO:0000313" key="8">
    <source>
        <dbReference type="EMBL" id="OAE40746.1"/>
    </source>
</evidence>
<protein>
    <recommendedName>
        <fullName evidence="7">Outer membrane protein beta-barrel domain-containing protein</fullName>
    </recommendedName>
</protein>
<organism evidence="8 9">
    <name type="scientific">Agrobacterium tumefaciens</name>
    <dbReference type="NCBI Taxonomy" id="358"/>
    <lineage>
        <taxon>Bacteria</taxon>
        <taxon>Pseudomonadati</taxon>
        <taxon>Pseudomonadota</taxon>
        <taxon>Alphaproteobacteria</taxon>
        <taxon>Hyphomicrobiales</taxon>
        <taxon>Rhizobiaceae</taxon>
        <taxon>Rhizobium/Agrobacterium group</taxon>
        <taxon>Agrobacterium</taxon>
        <taxon>Agrobacterium tumefaciens complex</taxon>
    </lineage>
</organism>
<proteinExistence type="inferred from homology"/>
<feature type="signal peptide" evidence="6">
    <location>
        <begin position="1"/>
        <end position="21"/>
    </location>
</feature>
<feature type="domain" description="Outer membrane protein beta-barrel" evidence="7">
    <location>
        <begin position="34"/>
        <end position="216"/>
    </location>
</feature>
<keyword evidence="3" id="KW-0472">Membrane</keyword>
<evidence type="ECO:0000256" key="3">
    <source>
        <dbReference type="ARBA" id="ARBA00023136"/>
    </source>
</evidence>
<dbReference type="RefSeq" id="WP_063950493.1">
    <property type="nucleotide sequence ID" value="NZ_LXPS01000036.1"/>
</dbReference>
<keyword evidence="2 6" id="KW-0732">Signal</keyword>
<gene>
    <name evidence="8" type="ORF">A7J57_10860</name>
</gene>
<name>A0A176X244_AGRTU</name>
<comment type="caution">
    <text evidence="8">The sequence shown here is derived from an EMBL/GenBank/DDBJ whole genome shotgun (WGS) entry which is preliminary data.</text>
</comment>
<evidence type="ECO:0000256" key="1">
    <source>
        <dbReference type="ARBA" id="ARBA00004442"/>
    </source>
</evidence>
<dbReference type="InterPro" id="IPR011250">
    <property type="entry name" value="OMP/PagP_B-barrel"/>
</dbReference>
<sequence length="216" mass="22514">MLKLSFLALVAFGSLSGAAVAADAVSDIPVAPVGGDVAPAFSWGGFYAGVSGGYGRERLKGTVDGETGKDNFNSGRFAGFAGYNFEVAPSVILGAEGDLGYAWGKKTVDEVEASAGLYGSARLRAGYAFDRVLIYTAGGYTATDSEIKVAGFGKDSALLHGWTVGAGVDYAFTNNLFGRLEYRYNDFGKATYTIQGESFRGSLSDHVVNVGLGVKF</sequence>
<dbReference type="Gene3D" id="2.40.160.20">
    <property type="match status" value="1"/>
</dbReference>
<dbReference type="PANTHER" id="PTHR34001">
    <property type="entry name" value="BLL7405 PROTEIN"/>
    <property type="match status" value="1"/>
</dbReference>
<dbReference type="InterPro" id="IPR027385">
    <property type="entry name" value="Beta-barrel_OMP"/>
</dbReference>
<evidence type="ECO:0000313" key="9">
    <source>
        <dbReference type="Proteomes" id="UP000077098"/>
    </source>
</evidence>
<evidence type="ECO:0000256" key="2">
    <source>
        <dbReference type="ARBA" id="ARBA00022729"/>
    </source>
</evidence>